<evidence type="ECO:0000313" key="8">
    <source>
        <dbReference type="EMBL" id="MBP2621851.1"/>
    </source>
</evidence>
<name>A0ABS5B007_9STRE</name>
<comment type="caution">
    <text evidence="8">The sequence shown here is derived from an EMBL/GenBank/DDBJ whole genome shotgun (WGS) entry which is preliminary data.</text>
</comment>
<feature type="domain" description="FtsK" evidence="7">
    <location>
        <begin position="647"/>
        <end position="848"/>
    </location>
</feature>
<dbReference type="PROSITE" id="PS50901">
    <property type="entry name" value="FTSK"/>
    <property type="match status" value="2"/>
</dbReference>
<keyword evidence="1" id="KW-0677">Repeat</keyword>
<reference evidence="8 9" key="1">
    <citation type="submission" date="2018-05" db="EMBL/GenBank/DDBJ databases">
        <title>Draft genome sequence of Streptococcus panodentis CCUG 70867T.</title>
        <authorList>
            <person name="Salva-Serra F."/>
            <person name="Mendez V."/>
            <person name="Jaen-Luchoro D."/>
            <person name="Gonzales-Siles L."/>
            <person name="Karlsson R."/>
            <person name="Engstrom-Jakobsson H."/>
            <person name="Busquets A."/>
            <person name="Gomila M."/>
            <person name="Pineiro-Iglesias B."/>
            <person name="Bennasar-Figueras A."/>
            <person name="Seeger M."/>
            <person name="Moore E."/>
        </authorList>
    </citation>
    <scope>NUCLEOTIDE SEQUENCE [LARGE SCALE GENOMIC DNA]</scope>
    <source>
        <strain evidence="8 9">CCUG 70867</strain>
    </source>
</reference>
<accession>A0ABS5B007</accession>
<dbReference type="PANTHER" id="PTHR22683:SF1">
    <property type="entry name" value="TYPE VII SECRETION SYSTEM PROTEIN ESSC"/>
    <property type="match status" value="1"/>
</dbReference>
<proteinExistence type="predicted"/>
<keyword evidence="6" id="KW-0812">Transmembrane</keyword>
<dbReference type="InterPro" id="IPR002543">
    <property type="entry name" value="FtsK_dom"/>
</dbReference>
<feature type="transmembrane region" description="Helical" evidence="6">
    <location>
        <begin position="257"/>
        <end position="279"/>
    </location>
</feature>
<dbReference type="InterPro" id="IPR023839">
    <property type="entry name" value="Firmicutes_EssC_C"/>
</dbReference>
<evidence type="ECO:0000256" key="3">
    <source>
        <dbReference type="ARBA" id="ARBA00022840"/>
    </source>
</evidence>
<dbReference type="InterPro" id="IPR027417">
    <property type="entry name" value="P-loop_NTPase"/>
</dbReference>
<feature type="transmembrane region" description="Helical" evidence="6">
    <location>
        <begin position="230"/>
        <end position="251"/>
    </location>
</feature>
<dbReference type="RefSeq" id="WP_209551884.1">
    <property type="nucleotide sequence ID" value="NZ_QFAY01000025.1"/>
</dbReference>
<dbReference type="SMART" id="SM00382">
    <property type="entry name" value="AAA"/>
    <property type="match status" value="2"/>
</dbReference>
<evidence type="ECO:0000256" key="5">
    <source>
        <dbReference type="PROSITE-ProRule" id="PRU00289"/>
    </source>
</evidence>
<keyword evidence="6" id="KW-0472">Membrane</keyword>
<evidence type="ECO:0000259" key="7">
    <source>
        <dbReference type="PROSITE" id="PS50901"/>
    </source>
</evidence>
<gene>
    <name evidence="8" type="primary">essC</name>
    <name evidence="8" type="ORF">DHL47_11095</name>
</gene>
<evidence type="ECO:0000256" key="6">
    <source>
        <dbReference type="SAM" id="Phobius"/>
    </source>
</evidence>
<dbReference type="InterPro" id="IPR003593">
    <property type="entry name" value="AAA+_ATPase"/>
</dbReference>
<keyword evidence="9" id="KW-1185">Reference proteome</keyword>
<sequence>MSKKDKTLFHQLGDSLLDDELNQTEIIVCGRKLAVLTLSEGQRAAAEDVIFHMSDGRIYADGEELAKGQTVLQSCTVFLFETAEDLSVQYIFPPGGDFLLSKDEAAADLVIETEASVLFARDKAYLYPNGQLLYFNDRPVAVDRIVPFRTGDRIFVSHHFIERREEQWQISALFAAPRLHPKTTLVESRKTIYQAGFPHYHRSPRILPTVYEDEQRLEKAPVPPTKPKNAIWRALIPPLGMIALSVLLVTLLGRNGLMMITMGGMSVLTATFSITGYFSDKKEYKQKKKERAEDYQAYLLKQISILHRHFLEERAILSYRQPHLHDLMKMIRQYDGRLYERLPSNEDFMALSLGLGEVDSQLQLVYQSDFLTKDDLTVFSQNVLKKYEKHEQAPVTTNLAGNVIGLVAQHDTGQSFLQQLLLQIAAFHSYQDVIFVHLLSPADYRQIWRKWRFLPHFQMPAINVRSFVYDERSKDAVLTSLYQILQARRQEKKSQQEQLFLPQLVIAISDDRLLSGHAINEHLSSPDLPALGVTVIWLKESRRQLSETVTTLIEVKNSDTATLVNNQGNYVNQAFRPYPMTDDYEMTVRSLSNLVHEEKQQNALPDAITFLEMYGAEEVAQLDIASRWARGDTSRSLAVPLGVRGKDDLVSLNLHERAHGPHGLIAGTTGSGKSEILQSYILSLSLNFSPEDIGFLPIDFKGGGMANLFKRLPHLMGRITNLDGAGTQRALASIRAELQKRQRLFGQFGVNHINGYTKLYKEGRDGKEGTFPTEPLPHLFLISDEFAELKQNEPDFMTELVSTARIGRSLGIHLILATQKPSGVVNDQIWSNSRFKLALKVAETADSNEIIKTPDAASITQPGRAYLQVGNNEIYELFQSAWSGAPYAPAAQSRQEEADNRLWTINELGQYELATVDLSYRNEEETDGSSDETELDAVVDYIAQYAQSVKLRMPSKPWLPPLKDSLVSPILTAKWTKAKQYKAPFALMDIPSEQSQRVLDFDLEEFGHTLIYASPGFGKSQALQTLVMNFARLNQPDQLHFNLFDFGTKGLFPLKDLPHVADIATLDDAEKLLKFLKRLQKQLQERRDLLAEYGVTSIEQYEQKTGVSLPLIVNIIDSYDTVRDHPLEEQIEPFFHQVLREGASLGIYLIATVLRNTSMKLNMRSHFATQLVLYLVDKDSKKEVIGFDALADQVIPGRGQVRLEEPIRFQVYLAAEGETDLERLQQLEASIERISQSWQGDRPQAIPMLASDISFDDFEQDAAVEEARQVLSIPIGYDKESVEVRSLEPLAYDFVLLMDDSPAQTYSMEQTLLAAFRSFAGRVSRIAVDIDGRFAGMEECFDTIVEEADVVQFFGELLSLIQSAKVQEKPMFVYLPDVHLTGDRIVLTEKDLNTIFTKASSVGIHLIYHGYQNSIETKFTPFFKRLRQNVPMGTFGTIFNDQKVVPGRGLFNEPLVEINEIQFFAGRSVHRLKLPQDRSF</sequence>
<feature type="domain" description="FtsK" evidence="7">
    <location>
        <begin position="996"/>
        <end position="1182"/>
    </location>
</feature>
<comment type="function">
    <text evidence="4">Essential cell division protein that coordinates cell division and chromosome segregation. The N-terminus is involved in assembly of the cell-division machinery. The C-terminus functions as a DNA motor that moves dsDNA in an ATP-dependent manner towards the difSL recombination site, which is located within the replication terminus region. Required for activation of the XerS recombinase, allowing activation of chromosome unlinking by recombination.</text>
</comment>
<dbReference type="Gene3D" id="3.40.50.300">
    <property type="entry name" value="P-loop containing nucleotide triphosphate hydrolases"/>
    <property type="match status" value="2"/>
</dbReference>
<evidence type="ECO:0000256" key="2">
    <source>
        <dbReference type="ARBA" id="ARBA00022741"/>
    </source>
</evidence>
<protein>
    <submittedName>
        <fullName evidence="8">Type VII secretion protein EssC</fullName>
    </submittedName>
</protein>
<dbReference type="NCBIfam" id="TIGR03928">
    <property type="entry name" value="T7_EssCb_Firm"/>
    <property type="match status" value="1"/>
</dbReference>
<dbReference type="PANTHER" id="PTHR22683">
    <property type="entry name" value="SPORULATION PROTEIN RELATED"/>
    <property type="match status" value="1"/>
</dbReference>
<organism evidence="8 9">
    <name type="scientific">Streptococcus panodentis</name>
    <dbReference type="NCBI Taxonomy" id="1581472"/>
    <lineage>
        <taxon>Bacteria</taxon>
        <taxon>Bacillati</taxon>
        <taxon>Bacillota</taxon>
        <taxon>Bacilli</taxon>
        <taxon>Lactobacillales</taxon>
        <taxon>Streptococcaceae</taxon>
        <taxon>Streptococcus</taxon>
    </lineage>
</organism>
<evidence type="ECO:0000256" key="1">
    <source>
        <dbReference type="ARBA" id="ARBA00022737"/>
    </source>
</evidence>
<dbReference type="SUPFAM" id="SSF52540">
    <property type="entry name" value="P-loop containing nucleoside triphosphate hydrolases"/>
    <property type="match status" value="2"/>
</dbReference>
<dbReference type="InterPro" id="IPR050206">
    <property type="entry name" value="FtsK/SpoIIIE/SftA"/>
</dbReference>
<dbReference type="EMBL" id="QFAY01000025">
    <property type="protein sequence ID" value="MBP2621851.1"/>
    <property type="molecule type" value="Genomic_DNA"/>
</dbReference>
<feature type="binding site" evidence="5">
    <location>
        <begin position="667"/>
        <end position="674"/>
    </location>
    <ligand>
        <name>ATP</name>
        <dbReference type="ChEBI" id="CHEBI:30616"/>
    </ligand>
</feature>
<dbReference type="Pfam" id="PF01580">
    <property type="entry name" value="FtsK_SpoIIIE"/>
    <property type="match status" value="2"/>
</dbReference>
<evidence type="ECO:0000256" key="4">
    <source>
        <dbReference type="ARBA" id="ARBA00045564"/>
    </source>
</evidence>
<feature type="binding site" evidence="5">
    <location>
        <begin position="1013"/>
        <end position="1020"/>
    </location>
    <ligand>
        <name>ATP</name>
        <dbReference type="ChEBI" id="CHEBI:30616"/>
    </ligand>
</feature>
<keyword evidence="2 5" id="KW-0547">Nucleotide-binding</keyword>
<evidence type="ECO:0000313" key="9">
    <source>
        <dbReference type="Proteomes" id="UP001519349"/>
    </source>
</evidence>
<dbReference type="Proteomes" id="UP001519349">
    <property type="component" value="Unassembled WGS sequence"/>
</dbReference>
<keyword evidence="3 5" id="KW-0067">ATP-binding</keyword>
<keyword evidence="6" id="KW-1133">Transmembrane helix</keyword>